<name>A0A8X6UH21_NEPPI</name>
<keyword evidence="2" id="KW-1185">Reference proteome</keyword>
<dbReference type="OrthoDB" id="6431956at2759"/>
<sequence>MVVVSSIGIKIKQSNAPVIHHKLPLHFFFPTDFQSEAKAIHIWNISIKNPNITSLEDIDWKCNNAFVIVEAGAYLFCNGALQYILEKPGLNVFNMKTEFFNISSGSANLILISETKDVYFVTNQGSFKENSFLQISKTWTNIRSVLCGDILMNGSKQLLLLKHSSSDDWQDDYSISNFSGFVPVDYISKNLEKESNMNRAIPSVQAKVLSGKRAIYKAQSTILMKMEATLDSLHKLNTCSSSDIETDHHISSFQQSLVDLILCKDEQICLKGNAEVRVNLILLNHWKKLFDDHWILCWTFSNEDNRTIYSPVMNIWISGKHIQSFQKVFVHACLTFSIEDECRKEINSKENFSVMVYFKTFEFHPEILNVHAVLSWYVGSEVDFENELFLALEEKVLIQQQMLLMTNLSVSDVFDTKYKDLSTFEDLACVKILQHRVVFTFSSLMTNLLNIEKKFPFISDLHMLPQSENTNLKIFKGTHLFMTGVHITFKIIKSSTVEAEIFIKNDDQLFLLEKYFYQYLPTDVVMIPNGLTASEIIQLKQQAVCSMKDEIDLLLSLMNIYNIQGKLENFNFQPGTVIVAKENFLRIRKALLKKECRTDNILQRLHNFNFFRKTN</sequence>
<reference evidence="1" key="1">
    <citation type="submission" date="2020-08" db="EMBL/GenBank/DDBJ databases">
        <title>Multicomponent nature underlies the extraordinary mechanical properties of spider dragline silk.</title>
        <authorList>
            <person name="Kono N."/>
            <person name="Nakamura H."/>
            <person name="Mori M."/>
            <person name="Yoshida Y."/>
            <person name="Ohtoshi R."/>
            <person name="Malay A.D."/>
            <person name="Moran D.A.P."/>
            <person name="Tomita M."/>
            <person name="Numata K."/>
            <person name="Arakawa K."/>
        </authorList>
    </citation>
    <scope>NUCLEOTIDE SEQUENCE</scope>
</reference>
<evidence type="ECO:0000313" key="1">
    <source>
        <dbReference type="EMBL" id="GFU09331.1"/>
    </source>
</evidence>
<comment type="caution">
    <text evidence="1">The sequence shown here is derived from an EMBL/GenBank/DDBJ whole genome shotgun (WGS) entry which is preliminary data.</text>
</comment>
<evidence type="ECO:0000313" key="2">
    <source>
        <dbReference type="Proteomes" id="UP000887013"/>
    </source>
</evidence>
<protein>
    <submittedName>
        <fullName evidence="1">Uncharacterized protein</fullName>
    </submittedName>
</protein>
<dbReference type="EMBL" id="BMAW01078039">
    <property type="protein sequence ID" value="GFU09331.1"/>
    <property type="molecule type" value="Genomic_DNA"/>
</dbReference>
<organism evidence="1 2">
    <name type="scientific">Nephila pilipes</name>
    <name type="common">Giant wood spider</name>
    <name type="synonym">Nephila maculata</name>
    <dbReference type="NCBI Taxonomy" id="299642"/>
    <lineage>
        <taxon>Eukaryota</taxon>
        <taxon>Metazoa</taxon>
        <taxon>Ecdysozoa</taxon>
        <taxon>Arthropoda</taxon>
        <taxon>Chelicerata</taxon>
        <taxon>Arachnida</taxon>
        <taxon>Araneae</taxon>
        <taxon>Araneomorphae</taxon>
        <taxon>Entelegynae</taxon>
        <taxon>Araneoidea</taxon>
        <taxon>Nephilidae</taxon>
        <taxon>Nephila</taxon>
    </lineage>
</organism>
<dbReference type="Proteomes" id="UP000887013">
    <property type="component" value="Unassembled WGS sequence"/>
</dbReference>
<proteinExistence type="predicted"/>
<dbReference type="AlphaFoldDB" id="A0A8X6UH21"/>
<accession>A0A8X6UH21</accession>
<gene>
    <name evidence="1" type="primary">AVEN_213716_1</name>
    <name evidence="1" type="ORF">NPIL_444991</name>
</gene>